<evidence type="ECO:0000256" key="1">
    <source>
        <dbReference type="ARBA" id="ARBA00022475"/>
    </source>
</evidence>
<dbReference type="Pfam" id="PF07869">
    <property type="entry name" value="DUF1656"/>
    <property type="match status" value="1"/>
</dbReference>
<dbReference type="RefSeq" id="WP_339114550.1">
    <property type="nucleotide sequence ID" value="NZ_JAYWLC010000003.1"/>
</dbReference>
<dbReference type="InterPro" id="IPR012451">
    <property type="entry name" value="DUF1656"/>
</dbReference>
<organism evidence="6 7">
    <name type="scientific">Thioclava kandeliae</name>
    <dbReference type="NCBI Taxonomy" id="3070818"/>
    <lineage>
        <taxon>Bacteria</taxon>
        <taxon>Pseudomonadati</taxon>
        <taxon>Pseudomonadota</taxon>
        <taxon>Alphaproteobacteria</taxon>
        <taxon>Rhodobacterales</taxon>
        <taxon>Paracoccaceae</taxon>
        <taxon>Thioclava</taxon>
    </lineage>
</organism>
<feature type="transmembrane region" description="Helical" evidence="5">
    <location>
        <begin position="6"/>
        <end position="26"/>
    </location>
</feature>
<reference evidence="6 7" key="1">
    <citation type="submission" date="2024-06" db="EMBL/GenBank/DDBJ databases">
        <title>Thioclava kandeliae sp. nov. from a rhizosphere soil sample of Kandelia candel in a mangrove.</title>
        <authorList>
            <person name="Mu T."/>
        </authorList>
    </citation>
    <scope>NUCLEOTIDE SEQUENCE [LARGE SCALE GENOMIC DNA]</scope>
    <source>
        <strain evidence="6 7">CPCC 100088</strain>
    </source>
</reference>
<evidence type="ECO:0000313" key="7">
    <source>
        <dbReference type="Proteomes" id="UP001438953"/>
    </source>
</evidence>
<proteinExistence type="predicted"/>
<sequence length="69" mass="7955">MRPEYDVMGVFVPTLMLLGLVCYGLFRMLHHVLAQRGLYRHVWHPALFDIALYFTLLGAAGYLLEFVTP</sequence>
<evidence type="ECO:0000256" key="5">
    <source>
        <dbReference type="SAM" id="Phobius"/>
    </source>
</evidence>
<dbReference type="Proteomes" id="UP001438953">
    <property type="component" value="Unassembled WGS sequence"/>
</dbReference>
<accession>A0ABV1SF87</accession>
<name>A0ABV1SF87_9RHOB</name>
<dbReference type="EMBL" id="JAYWLC010000003">
    <property type="protein sequence ID" value="MER5171196.1"/>
    <property type="molecule type" value="Genomic_DNA"/>
</dbReference>
<evidence type="ECO:0000256" key="3">
    <source>
        <dbReference type="ARBA" id="ARBA00022989"/>
    </source>
</evidence>
<keyword evidence="3 5" id="KW-1133">Transmembrane helix</keyword>
<gene>
    <name evidence="6" type="ORF">VSX56_05340</name>
</gene>
<feature type="transmembrane region" description="Helical" evidence="5">
    <location>
        <begin position="46"/>
        <end position="64"/>
    </location>
</feature>
<keyword evidence="4 5" id="KW-0472">Membrane</keyword>
<keyword evidence="1" id="KW-1003">Cell membrane</keyword>
<evidence type="ECO:0000256" key="2">
    <source>
        <dbReference type="ARBA" id="ARBA00022692"/>
    </source>
</evidence>
<evidence type="ECO:0000313" key="6">
    <source>
        <dbReference type="EMBL" id="MER5171196.1"/>
    </source>
</evidence>
<keyword evidence="7" id="KW-1185">Reference proteome</keyword>
<evidence type="ECO:0000256" key="4">
    <source>
        <dbReference type="ARBA" id="ARBA00023136"/>
    </source>
</evidence>
<protein>
    <submittedName>
        <fullName evidence="6">DUF1656 domain-containing protein</fullName>
    </submittedName>
</protein>
<comment type="caution">
    <text evidence="6">The sequence shown here is derived from an EMBL/GenBank/DDBJ whole genome shotgun (WGS) entry which is preliminary data.</text>
</comment>
<keyword evidence="2 5" id="KW-0812">Transmembrane</keyword>